<keyword evidence="9" id="KW-0325">Glycoprotein</keyword>
<dbReference type="PANTHER" id="PTHR48065:SF72">
    <property type="entry name" value="LEUCINE-RICH REPEAT-CONTAINING N-TERMINAL PLANT-TYPE DOMAIN-CONTAINING PROTEIN"/>
    <property type="match status" value="1"/>
</dbReference>
<dbReference type="GO" id="GO:0016020">
    <property type="term" value="C:membrane"/>
    <property type="evidence" value="ECO:0007669"/>
    <property type="project" value="UniProtKB-SubCell"/>
</dbReference>
<accession>A0A8S9L7Y8</accession>
<evidence type="ECO:0000256" key="8">
    <source>
        <dbReference type="ARBA" id="ARBA00023136"/>
    </source>
</evidence>
<keyword evidence="6" id="KW-0677">Repeat</keyword>
<dbReference type="SMART" id="SM00369">
    <property type="entry name" value="LRR_TYP"/>
    <property type="match status" value="4"/>
</dbReference>
<keyword evidence="8" id="KW-0472">Membrane</keyword>
<comment type="subcellular location">
    <subcellularLocation>
        <location evidence="1">Membrane</location>
        <topology evidence="1">Single-pass type I membrane protein</topology>
    </subcellularLocation>
</comment>
<feature type="chain" id="PRO_5035833172" description="Leucine-rich repeat-containing N-terminal plant-type domain-containing protein" evidence="10">
    <location>
        <begin position="20"/>
        <end position="193"/>
    </location>
</feature>
<keyword evidence="4" id="KW-0812">Transmembrane</keyword>
<dbReference type="FunFam" id="3.80.10.10:FF:000041">
    <property type="entry name" value="LRR receptor-like serine/threonine-protein kinase ERECTA"/>
    <property type="match status" value="1"/>
</dbReference>
<reference evidence="11" key="1">
    <citation type="submission" date="2019-12" db="EMBL/GenBank/DDBJ databases">
        <title>Genome sequencing and annotation of Brassica cretica.</title>
        <authorList>
            <person name="Studholme D.J."/>
            <person name="Sarris P.F."/>
        </authorList>
    </citation>
    <scope>NUCLEOTIDE SEQUENCE</scope>
    <source>
        <strain evidence="11">PFS-102/07</strain>
        <tissue evidence="11">Leaf</tissue>
    </source>
</reference>
<dbReference type="PRINTS" id="PR00019">
    <property type="entry name" value="LEURICHRPT"/>
</dbReference>
<dbReference type="AlphaFoldDB" id="A0A8S9L7Y8"/>
<dbReference type="Pfam" id="PF13855">
    <property type="entry name" value="LRR_8"/>
    <property type="match status" value="1"/>
</dbReference>
<keyword evidence="5 10" id="KW-0732">Signal</keyword>
<evidence type="ECO:0000313" key="11">
    <source>
        <dbReference type="EMBL" id="KAF2602037.1"/>
    </source>
</evidence>
<gene>
    <name evidence="11" type="ORF">F2Q70_00028304</name>
</gene>
<organism evidence="11">
    <name type="scientific">Brassica cretica</name>
    <name type="common">Mustard</name>
    <dbReference type="NCBI Taxonomy" id="69181"/>
    <lineage>
        <taxon>Eukaryota</taxon>
        <taxon>Viridiplantae</taxon>
        <taxon>Streptophyta</taxon>
        <taxon>Embryophyta</taxon>
        <taxon>Tracheophyta</taxon>
        <taxon>Spermatophyta</taxon>
        <taxon>Magnoliopsida</taxon>
        <taxon>eudicotyledons</taxon>
        <taxon>Gunneridae</taxon>
        <taxon>Pentapetalae</taxon>
        <taxon>rosids</taxon>
        <taxon>malvids</taxon>
        <taxon>Brassicales</taxon>
        <taxon>Brassicaceae</taxon>
        <taxon>Brassiceae</taxon>
        <taxon>Brassica</taxon>
    </lineage>
</organism>
<keyword evidence="3" id="KW-0433">Leucine-rich repeat</keyword>
<evidence type="ECO:0000256" key="3">
    <source>
        <dbReference type="ARBA" id="ARBA00022614"/>
    </source>
</evidence>
<evidence type="ECO:0008006" key="12">
    <source>
        <dbReference type="Google" id="ProtNLM"/>
    </source>
</evidence>
<dbReference type="SUPFAM" id="SSF52058">
    <property type="entry name" value="L domain-like"/>
    <property type="match status" value="1"/>
</dbReference>
<dbReference type="InterPro" id="IPR032675">
    <property type="entry name" value="LRR_dom_sf"/>
</dbReference>
<evidence type="ECO:0000256" key="4">
    <source>
        <dbReference type="ARBA" id="ARBA00022692"/>
    </source>
</evidence>
<evidence type="ECO:0000256" key="5">
    <source>
        <dbReference type="ARBA" id="ARBA00022729"/>
    </source>
</evidence>
<dbReference type="Pfam" id="PF00560">
    <property type="entry name" value="LRR_1"/>
    <property type="match status" value="1"/>
</dbReference>
<dbReference type="Gene3D" id="3.80.10.10">
    <property type="entry name" value="Ribonuclease Inhibitor"/>
    <property type="match status" value="1"/>
</dbReference>
<dbReference type="PANTHER" id="PTHR48065">
    <property type="entry name" value="OS10G0469600 PROTEIN"/>
    <property type="match status" value="1"/>
</dbReference>
<evidence type="ECO:0000256" key="2">
    <source>
        <dbReference type="ARBA" id="ARBA00009592"/>
    </source>
</evidence>
<evidence type="ECO:0000256" key="7">
    <source>
        <dbReference type="ARBA" id="ARBA00022989"/>
    </source>
</evidence>
<dbReference type="PROSITE" id="PS51257">
    <property type="entry name" value="PROKAR_LIPOPROTEIN"/>
    <property type="match status" value="1"/>
</dbReference>
<name>A0A8S9L7Y8_BRACR</name>
<dbReference type="EMBL" id="QGKY02000094">
    <property type="protein sequence ID" value="KAF2602037.1"/>
    <property type="molecule type" value="Genomic_DNA"/>
</dbReference>
<evidence type="ECO:0000256" key="9">
    <source>
        <dbReference type="ARBA" id="ARBA00023180"/>
    </source>
</evidence>
<evidence type="ECO:0000256" key="10">
    <source>
        <dbReference type="SAM" id="SignalP"/>
    </source>
</evidence>
<comment type="caution">
    <text evidence="11">The sequence shown here is derived from an EMBL/GenBank/DDBJ whole genome shotgun (WGS) entry which is preliminary data.</text>
</comment>
<proteinExistence type="inferred from homology"/>
<evidence type="ECO:0000256" key="6">
    <source>
        <dbReference type="ARBA" id="ARBA00022737"/>
    </source>
</evidence>
<sequence>MSSLRLRFLLVHFLCCAFASSFITINPLVFGLAACRPDQIQALLQFKNEFESGGCNLSSYFHGVTCDNTTGAVTKLHLPNGCFTGMIKANSILFELRQLRHLNLSRNNFTSSSLPSGLSNLNGLEVLSLSSNGFQGQVPSSFSNLTKLTQFDLSHNDLTGGFQLVQNLTKLSTLDLSYNHFSGTIPSSLLLTL</sequence>
<feature type="signal peptide" evidence="10">
    <location>
        <begin position="1"/>
        <end position="19"/>
    </location>
</feature>
<protein>
    <recommendedName>
        <fullName evidence="12">Leucine-rich repeat-containing N-terminal plant-type domain-containing protein</fullName>
    </recommendedName>
</protein>
<dbReference type="InterPro" id="IPR001611">
    <property type="entry name" value="Leu-rich_rpt"/>
</dbReference>
<evidence type="ECO:0000256" key="1">
    <source>
        <dbReference type="ARBA" id="ARBA00004479"/>
    </source>
</evidence>
<keyword evidence="7" id="KW-1133">Transmembrane helix</keyword>
<dbReference type="InterPro" id="IPR003591">
    <property type="entry name" value="Leu-rich_rpt_typical-subtyp"/>
</dbReference>
<comment type="similarity">
    <text evidence="2">Belongs to the RLP family.</text>
</comment>